<evidence type="ECO:0000259" key="1">
    <source>
        <dbReference type="PROSITE" id="PS50097"/>
    </source>
</evidence>
<protein>
    <recommendedName>
        <fullName evidence="1">BTB domain-containing protein</fullName>
    </recommendedName>
</protein>
<comment type="caution">
    <text evidence="2">The sequence shown here is derived from an EMBL/GenBank/DDBJ whole genome shotgun (WGS) entry which is preliminary data.</text>
</comment>
<evidence type="ECO:0000313" key="2">
    <source>
        <dbReference type="EMBL" id="KAH3851152.1"/>
    </source>
</evidence>
<dbReference type="EMBL" id="JAIWYP010000003">
    <property type="protein sequence ID" value="KAH3851152.1"/>
    <property type="molecule type" value="Genomic_DNA"/>
</dbReference>
<dbReference type="Gene3D" id="3.30.710.10">
    <property type="entry name" value="Potassium Channel Kv1.1, Chain A"/>
    <property type="match status" value="1"/>
</dbReference>
<keyword evidence="3" id="KW-1185">Reference proteome</keyword>
<dbReference type="Proteomes" id="UP000828390">
    <property type="component" value="Unassembled WGS sequence"/>
</dbReference>
<evidence type="ECO:0000313" key="3">
    <source>
        <dbReference type="Proteomes" id="UP000828390"/>
    </source>
</evidence>
<dbReference type="PANTHER" id="PTHR22744">
    <property type="entry name" value="HELIX LOOP HELIX PROTEIN 21-RELATED"/>
    <property type="match status" value="1"/>
</dbReference>
<proteinExistence type="predicted"/>
<sequence length="116" mass="13317">MDIFFLFSNFPFLRKETAVDQPTEVKVKVTIDVSMFGEASGFDDITLVVEEVRISVINALLSLSSPIFREIFQKETKEKNKKEITLSDKTLDTFVLFLRCLSPDLKERVTGKRKHA</sequence>
<reference evidence="2" key="1">
    <citation type="journal article" date="2019" name="bioRxiv">
        <title>The Genome of the Zebra Mussel, Dreissena polymorpha: A Resource for Invasive Species Research.</title>
        <authorList>
            <person name="McCartney M.A."/>
            <person name="Auch B."/>
            <person name="Kono T."/>
            <person name="Mallez S."/>
            <person name="Zhang Y."/>
            <person name="Obille A."/>
            <person name="Becker A."/>
            <person name="Abrahante J.E."/>
            <person name="Garbe J."/>
            <person name="Badalamenti J.P."/>
            <person name="Herman A."/>
            <person name="Mangelson H."/>
            <person name="Liachko I."/>
            <person name="Sullivan S."/>
            <person name="Sone E.D."/>
            <person name="Koren S."/>
            <person name="Silverstein K.A.T."/>
            <person name="Beckman K.B."/>
            <person name="Gohl D.M."/>
        </authorList>
    </citation>
    <scope>NUCLEOTIDE SEQUENCE</scope>
    <source>
        <strain evidence="2">Duluth1</strain>
        <tissue evidence="2">Whole animal</tissue>
    </source>
</reference>
<reference evidence="2" key="2">
    <citation type="submission" date="2020-11" db="EMBL/GenBank/DDBJ databases">
        <authorList>
            <person name="McCartney M.A."/>
            <person name="Auch B."/>
            <person name="Kono T."/>
            <person name="Mallez S."/>
            <person name="Becker A."/>
            <person name="Gohl D.M."/>
            <person name="Silverstein K.A.T."/>
            <person name="Koren S."/>
            <person name="Bechman K.B."/>
            <person name="Herman A."/>
            <person name="Abrahante J.E."/>
            <person name="Garbe J."/>
        </authorList>
    </citation>
    <scope>NUCLEOTIDE SEQUENCE</scope>
    <source>
        <strain evidence="2">Duluth1</strain>
        <tissue evidence="2">Whole animal</tissue>
    </source>
</reference>
<organism evidence="2 3">
    <name type="scientific">Dreissena polymorpha</name>
    <name type="common">Zebra mussel</name>
    <name type="synonym">Mytilus polymorpha</name>
    <dbReference type="NCBI Taxonomy" id="45954"/>
    <lineage>
        <taxon>Eukaryota</taxon>
        <taxon>Metazoa</taxon>
        <taxon>Spiralia</taxon>
        <taxon>Lophotrochozoa</taxon>
        <taxon>Mollusca</taxon>
        <taxon>Bivalvia</taxon>
        <taxon>Autobranchia</taxon>
        <taxon>Heteroconchia</taxon>
        <taxon>Euheterodonta</taxon>
        <taxon>Imparidentia</taxon>
        <taxon>Neoheterodontei</taxon>
        <taxon>Myida</taxon>
        <taxon>Dreissenoidea</taxon>
        <taxon>Dreissenidae</taxon>
        <taxon>Dreissena</taxon>
    </lineage>
</organism>
<name>A0A9D4L3B2_DREPO</name>
<dbReference type="InterPro" id="IPR011333">
    <property type="entry name" value="SKP1/BTB/POZ_sf"/>
</dbReference>
<dbReference type="CDD" id="cd18186">
    <property type="entry name" value="BTB_POZ_ZBTB_KLHL-like"/>
    <property type="match status" value="1"/>
</dbReference>
<feature type="domain" description="BTB" evidence="1">
    <location>
        <begin position="43"/>
        <end position="101"/>
    </location>
</feature>
<dbReference type="PANTHER" id="PTHR22744:SF17">
    <property type="entry name" value="BTB DOMAIN-CONTAINING PROTEIN"/>
    <property type="match status" value="1"/>
</dbReference>
<dbReference type="InterPro" id="IPR000210">
    <property type="entry name" value="BTB/POZ_dom"/>
</dbReference>
<dbReference type="Pfam" id="PF00651">
    <property type="entry name" value="BTB"/>
    <property type="match status" value="1"/>
</dbReference>
<dbReference type="PROSITE" id="PS50097">
    <property type="entry name" value="BTB"/>
    <property type="match status" value="1"/>
</dbReference>
<gene>
    <name evidence="2" type="ORF">DPMN_093633</name>
</gene>
<dbReference type="AlphaFoldDB" id="A0A9D4L3B2"/>
<dbReference type="SUPFAM" id="SSF54695">
    <property type="entry name" value="POZ domain"/>
    <property type="match status" value="1"/>
</dbReference>
<accession>A0A9D4L3B2</accession>